<dbReference type="SMART" id="SM00342">
    <property type="entry name" value="HTH_ARAC"/>
    <property type="match status" value="1"/>
</dbReference>
<keyword evidence="1" id="KW-0805">Transcription regulation</keyword>
<gene>
    <name evidence="5" type="ORF">V5F30_09035</name>
</gene>
<keyword evidence="3" id="KW-0804">Transcription</keyword>
<accession>A0ABW6ZGY2</accession>
<protein>
    <submittedName>
        <fullName evidence="5">AraC family transcriptional regulator</fullName>
    </submittedName>
</protein>
<comment type="caution">
    <text evidence="5">The sequence shown here is derived from an EMBL/GenBank/DDBJ whole genome shotgun (WGS) entry which is preliminary data.</text>
</comment>
<dbReference type="PRINTS" id="PR00032">
    <property type="entry name" value="HTHARAC"/>
</dbReference>
<dbReference type="PROSITE" id="PS01124">
    <property type="entry name" value="HTH_ARAC_FAMILY_2"/>
    <property type="match status" value="1"/>
</dbReference>
<evidence type="ECO:0000256" key="3">
    <source>
        <dbReference type="ARBA" id="ARBA00023163"/>
    </source>
</evidence>
<dbReference type="PROSITE" id="PS00041">
    <property type="entry name" value="HTH_ARAC_FAMILY_1"/>
    <property type="match status" value="1"/>
</dbReference>
<dbReference type="Pfam" id="PF14525">
    <property type="entry name" value="AraC_binding_2"/>
    <property type="match status" value="1"/>
</dbReference>
<dbReference type="Proteomes" id="UP001604043">
    <property type="component" value="Unassembled WGS sequence"/>
</dbReference>
<dbReference type="InterPro" id="IPR009057">
    <property type="entry name" value="Homeodomain-like_sf"/>
</dbReference>
<evidence type="ECO:0000259" key="4">
    <source>
        <dbReference type="PROSITE" id="PS01124"/>
    </source>
</evidence>
<organism evidence="5 6">
    <name type="scientific">Xanthobacter aminoxidans</name>
    <dbReference type="NCBI Taxonomy" id="186280"/>
    <lineage>
        <taxon>Bacteria</taxon>
        <taxon>Pseudomonadati</taxon>
        <taxon>Pseudomonadota</taxon>
        <taxon>Alphaproteobacteria</taxon>
        <taxon>Hyphomicrobiales</taxon>
        <taxon>Xanthobacteraceae</taxon>
        <taxon>Xanthobacter</taxon>
    </lineage>
</organism>
<dbReference type="InterPro" id="IPR050204">
    <property type="entry name" value="AraC_XylS_family_regulators"/>
</dbReference>
<dbReference type="Gene3D" id="1.10.10.60">
    <property type="entry name" value="Homeodomain-like"/>
    <property type="match status" value="1"/>
</dbReference>
<sequence>MRFNTADVPAAERMAYVRDFYGPVLIGLDLVPSSGDPFHISGHFLNLPGVLVGQGHTSAIVSSRTTALLSDGIDDLTICRSERAYRVTTPDGREMELGAGETGVWNLGQRSSADIQSSTTFRTVQVSRARLRTLVPHIDDLDMLRFAAGDPALDLMFGYAELLERQHVGSEEGGRLVAAQLAELAALAFKRSAPPREAPGRSAVKAARLATAKAATLAALHRHDLSATTIGTQLGISARYVQVLFEEGGETFSAYVARLRMEWLRRMLDDPRHAHRRISDLAFEAGFRDLSTFNRQFRRHFGEAPSAARRREVP</sequence>
<keyword evidence="6" id="KW-1185">Reference proteome</keyword>
<name>A0ABW6ZGY2_9HYPH</name>
<dbReference type="RefSeq" id="WP_394013853.1">
    <property type="nucleotide sequence ID" value="NZ_JBAFUR010000002.1"/>
</dbReference>
<dbReference type="EMBL" id="JBAFUR010000002">
    <property type="protein sequence ID" value="MFG1252344.1"/>
    <property type="molecule type" value="Genomic_DNA"/>
</dbReference>
<dbReference type="InterPro" id="IPR020449">
    <property type="entry name" value="Tscrpt_reg_AraC-type_HTH"/>
</dbReference>
<proteinExistence type="predicted"/>
<evidence type="ECO:0000256" key="2">
    <source>
        <dbReference type="ARBA" id="ARBA00023125"/>
    </source>
</evidence>
<evidence type="ECO:0000256" key="1">
    <source>
        <dbReference type="ARBA" id="ARBA00023015"/>
    </source>
</evidence>
<dbReference type="Pfam" id="PF12833">
    <property type="entry name" value="HTH_18"/>
    <property type="match status" value="1"/>
</dbReference>
<evidence type="ECO:0000313" key="6">
    <source>
        <dbReference type="Proteomes" id="UP001604043"/>
    </source>
</evidence>
<dbReference type="InterPro" id="IPR018062">
    <property type="entry name" value="HTH_AraC-typ_CS"/>
</dbReference>
<dbReference type="InterPro" id="IPR018060">
    <property type="entry name" value="HTH_AraC"/>
</dbReference>
<dbReference type="PANTHER" id="PTHR46796">
    <property type="entry name" value="HTH-TYPE TRANSCRIPTIONAL ACTIVATOR RHAS-RELATED"/>
    <property type="match status" value="1"/>
</dbReference>
<dbReference type="PANTHER" id="PTHR46796:SF6">
    <property type="entry name" value="ARAC SUBFAMILY"/>
    <property type="match status" value="1"/>
</dbReference>
<keyword evidence="2" id="KW-0238">DNA-binding</keyword>
<feature type="domain" description="HTH araC/xylS-type" evidence="4">
    <location>
        <begin position="220"/>
        <end position="311"/>
    </location>
</feature>
<evidence type="ECO:0000313" key="5">
    <source>
        <dbReference type="EMBL" id="MFG1252344.1"/>
    </source>
</evidence>
<dbReference type="SUPFAM" id="SSF46689">
    <property type="entry name" value="Homeodomain-like"/>
    <property type="match status" value="1"/>
</dbReference>
<reference evidence="5 6" key="1">
    <citation type="submission" date="2024-02" db="EMBL/GenBank/DDBJ databases">
        <title>Expansion and revision of Xanthobacter and proposal of Roseixanthobacter gen. nov.</title>
        <authorList>
            <person name="Soltysiak M.P.M."/>
            <person name="Jalihal A."/>
            <person name="Ory A."/>
            <person name="Chrisophersen C."/>
            <person name="Lee A.D."/>
            <person name="Boulton J."/>
            <person name="Springer M."/>
        </authorList>
    </citation>
    <scope>NUCLEOTIDE SEQUENCE [LARGE SCALE GENOMIC DNA]</scope>
    <source>
        <strain evidence="5 6">CB5</strain>
    </source>
</reference>
<dbReference type="InterPro" id="IPR035418">
    <property type="entry name" value="AraC-bd_2"/>
</dbReference>